<dbReference type="InterPro" id="IPR010987">
    <property type="entry name" value="Glutathione-S-Trfase_C-like"/>
</dbReference>
<reference evidence="2 3" key="1">
    <citation type="submission" date="2018-04" db="EMBL/GenBank/DDBJ databases">
        <title>The genome of golden apple snail Pomacea canaliculata provides insight into stress tolerance and invasive adaptation.</title>
        <authorList>
            <person name="Liu C."/>
            <person name="Liu B."/>
            <person name="Ren Y."/>
            <person name="Zhang Y."/>
            <person name="Wang H."/>
            <person name="Li S."/>
            <person name="Jiang F."/>
            <person name="Yin L."/>
            <person name="Zhang G."/>
            <person name="Qian W."/>
            <person name="Fan W."/>
        </authorList>
    </citation>
    <scope>NUCLEOTIDE SEQUENCE [LARGE SCALE GENOMIC DNA]</scope>
    <source>
        <strain evidence="2">SZHN2017</strain>
        <tissue evidence="2">Muscle</tissue>
    </source>
</reference>
<gene>
    <name evidence="2" type="ORF">C0Q70_18251</name>
</gene>
<dbReference type="CDD" id="cd03192">
    <property type="entry name" value="GST_C_Sigma_like"/>
    <property type="match status" value="1"/>
</dbReference>
<dbReference type="Gene3D" id="1.20.1050.10">
    <property type="match status" value="1"/>
</dbReference>
<comment type="caution">
    <text evidence="2">The sequence shown here is derived from an EMBL/GenBank/DDBJ whole genome shotgun (WGS) entry which is preliminary data.</text>
</comment>
<feature type="domain" description="GST C-terminal" evidence="1">
    <location>
        <begin position="1"/>
        <end position="101"/>
    </location>
</feature>
<evidence type="ECO:0000313" key="3">
    <source>
        <dbReference type="Proteomes" id="UP000245119"/>
    </source>
</evidence>
<dbReference type="Proteomes" id="UP000245119">
    <property type="component" value="Linkage Group LG11"/>
</dbReference>
<evidence type="ECO:0000313" key="2">
    <source>
        <dbReference type="EMBL" id="PVD22438.1"/>
    </source>
</evidence>
<dbReference type="PROSITE" id="PS50405">
    <property type="entry name" value="GST_CTER"/>
    <property type="match status" value="1"/>
</dbReference>
<sequence length="101" mass="11405">MNPPRHVAVEKAPHLVAQPQLYCAGLIVSNVPTHRKLLQENRSGYFVGDKLSLADLTVYDIVKQTRDTFSYDASTNFPEIKTLVEKIESNENIKTYIDGNK</sequence>
<proteinExistence type="predicted"/>
<dbReference type="EMBL" id="PZQS01000011">
    <property type="protein sequence ID" value="PVD22438.1"/>
    <property type="molecule type" value="Genomic_DNA"/>
</dbReference>
<dbReference type="AlphaFoldDB" id="A0A2T7NMP5"/>
<dbReference type="SUPFAM" id="SSF47616">
    <property type="entry name" value="GST C-terminal domain-like"/>
    <property type="match status" value="1"/>
</dbReference>
<accession>A0A2T7NMP5</accession>
<evidence type="ECO:0000259" key="1">
    <source>
        <dbReference type="PROSITE" id="PS50405"/>
    </source>
</evidence>
<dbReference type="OrthoDB" id="414243at2759"/>
<dbReference type="InterPro" id="IPR004046">
    <property type="entry name" value="GST_C"/>
</dbReference>
<dbReference type="InterPro" id="IPR036282">
    <property type="entry name" value="Glutathione-S-Trfase_C_sf"/>
</dbReference>
<protein>
    <recommendedName>
        <fullName evidence="1">GST C-terminal domain-containing protein</fullName>
    </recommendedName>
</protein>
<organism evidence="2 3">
    <name type="scientific">Pomacea canaliculata</name>
    <name type="common">Golden apple snail</name>
    <dbReference type="NCBI Taxonomy" id="400727"/>
    <lineage>
        <taxon>Eukaryota</taxon>
        <taxon>Metazoa</taxon>
        <taxon>Spiralia</taxon>
        <taxon>Lophotrochozoa</taxon>
        <taxon>Mollusca</taxon>
        <taxon>Gastropoda</taxon>
        <taxon>Caenogastropoda</taxon>
        <taxon>Architaenioglossa</taxon>
        <taxon>Ampullarioidea</taxon>
        <taxon>Ampullariidae</taxon>
        <taxon>Pomacea</taxon>
    </lineage>
</organism>
<keyword evidence="3" id="KW-1185">Reference proteome</keyword>
<dbReference type="Pfam" id="PF14497">
    <property type="entry name" value="GST_C_3"/>
    <property type="match status" value="1"/>
</dbReference>
<name>A0A2T7NMP5_POMCA</name>